<dbReference type="GO" id="GO:0006986">
    <property type="term" value="P:response to unfolded protein"/>
    <property type="evidence" value="ECO:0007669"/>
    <property type="project" value="EnsemblFungi"/>
</dbReference>
<reference evidence="15 16" key="1">
    <citation type="journal article" date="2011" name="Proc. Natl. Acad. Sci. U.S.A.">
        <title>Evolutionary erosion of yeast sex chromosomes by mating-type switching accidents.</title>
        <authorList>
            <person name="Gordon J.L."/>
            <person name="Armisen D."/>
            <person name="Proux-Wera E."/>
            <person name="Oheigeartaigh S.S."/>
            <person name="Byrne K.P."/>
            <person name="Wolfe K.H."/>
        </authorList>
    </citation>
    <scope>NUCLEOTIDE SEQUENCE [LARGE SCALE GENOMIC DNA]</scope>
    <source>
        <strain evidence="16">ATCC 24235 / CBS 4417 / NBRC 1672 / NRRL Y-8282 / UCD 70-5</strain>
    </source>
</reference>
<evidence type="ECO:0000256" key="12">
    <source>
        <dbReference type="SAM" id="SignalP"/>
    </source>
</evidence>
<dbReference type="Pfam" id="PF00226">
    <property type="entry name" value="DnaJ"/>
    <property type="match status" value="1"/>
</dbReference>
<dbReference type="PRINTS" id="PR00625">
    <property type="entry name" value="JDOMAIN"/>
</dbReference>
<proteinExistence type="predicted"/>
<dbReference type="EMBL" id="HE612862">
    <property type="protein sequence ID" value="CCE63899.1"/>
    <property type="molecule type" value="Genomic_DNA"/>
</dbReference>
<keyword evidence="5 10" id="KW-0863">Zinc-finger</keyword>
<keyword evidence="6" id="KW-0256">Endoplasmic reticulum</keyword>
<name>G8BVH1_TETPH</name>
<keyword evidence="16" id="KW-1185">Reference proteome</keyword>
<dbReference type="RefSeq" id="XP_003686333.1">
    <property type="nucleotide sequence ID" value="XM_003686285.1"/>
</dbReference>
<dbReference type="GO" id="GO:0051082">
    <property type="term" value="F:unfolded protein binding"/>
    <property type="evidence" value="ECO:0007669"/>
    <property type="project" value="InterPro"/>
</dbReference>
<evidence type="ECO:0008006" key="17">
    <source>
        <dbReference type="Google" id="ProtNLM"/>
    </source>
</evidence>
<keyword evidence="12" id="KW-0732">Signal</keyword>
<evidence type="ECO:0000256" key="5">
    <source>
        <dbReference type="ARBA" id="ARBA00022771"/>
    </source>
</evidence>
<dbReference type="FunFam" id="1.10.287.110:FF:000124">
    <property type="entry name" value="SCJ1p protein"/>
    <property type="match status" value="1"/>
</dbReference>
<dbReference type="PROSITE" id="PS00636">
    <property type="entry name" value="DNAJ_1"/>
    <property type="match status" value="1"/>
</dbReference>
<dbReference type="OrthoDB" id="550424at2759"/>
<dbReference type="Gene3D" id="2.10.230.10">
    <property type="entry name" value="Heat shock protein DnaJ, cysteine-rich domain"/>
    <property type="match status" value="1"/>
</dbReference>
<feature type="compositionally biased region" description="Gly residues" evidence="11">
    <location>
        <begin position="101"/>
        <end position="116"/>
    </location>
</feature>
<dbReference type="GO" id="GO:0008270">
    <property type="term" value="F:zinc ion binding"/>
    <property type="evidence" value="ECO:0007669"/>
    <property type="project" value="UniProtKB-KW"/>
</dbReference>
<dbReference type="PANTHER" id="PTHR43888">
    <property type="entry name" value="DNAJ-LIKE-2, ISOFORM A-RELATED"/>
    <property type="match status" value="1"/>
</dbReference>
<dbReference type="InterPro" id="IPR002939">
    <property type="entry name" value="DnaJ_C"/>
</dbReference>
<keyword evidence="9" id="KW-0143">Chaperone</keyword>
<dbReference type="GO" id="GO:0005788">
    <property type="term" value="C:endoplasmic reticulum lumen"/>
    <property type="evidence" value="ECO:0007669"/>
    <property type="project" value="EnsemblFungi"/>
</dbReference>
<feature type="domain" description="CR-type" evidence="14">
    <location>
        <begin position="171"/>
        <end position="252"/>
    </location>
</feature>
<evidence type="ECO:0000256" key="2">
    <source>
        <dbReference type="ARBA" id="ARBA00022448"/>
    </source>
</evidence>
<dbReference type="CDD" id="cd06257">
    <property type="entry name" value="DnaJ"/>
    <property type="match status" value="1"/>
</dbReference>
<evidence type="ECO:0000313" key="15">
    <source>
        <dbReference type="EMBL" id="CCE63899.1"/>
    </source>
</evidence>
<dbReference type="CDD" id="cd10719">
    <property type="entry name" value="DnaJ_zf"/>
    <property type="match status" value="1"/>
</dbReference>
<feature type="zinc finger region" description="CR-type" evidence="10">
    <location>
        <begin position="171"/>
        <end position="252"/>
    </location>
</feature>
<dbReference type="OMA" id="WMDMDIS"/>
<evidence type="ECO:0000256" key="8">
    <source>
        <dbReference type="ARBA" id="ARBA00022927"/>
    </source>
</evidence>
<dbReference type="KEGG" id="tpf:TPHA_0G00630"/>
<dbReference type="GO" id="GO:0036503">
    <property type="term" value="P:ERAD pathway"/>
    <property type="evidence" value="ECO:0007669"/>
    <property type="project" value="EnsemblFungi"/>
</dbReference>
<dbReference type="HOGENOM" id="CLU_017633_0_2_1"/>
<sequence length="393" mass="43442">MLHKLSVSNLIFLLFLVASFIPCILAGKDYYKILGIPKEASEKAIKSAYRQLSKKYHPDKNQNDEEAHNHFIEIGEAYEVLSDPEKRRTYDQFGSDAFQNGGQGQGGPGGPGGPGGFHDPFDLFNQMFGGNKGNFGGFGGFGGGGFADDRRRKAQSIQVTYPLSLREYFTGANVNFQMDFKDTCDHCKGSGSEDGKVDKCKECGGNGFVVQVIRMGPVTQQMHTQCPKCHGAGSTIKNHCKKCHGQKLVTKSKEINVKVPAGAPRDFLKIVENGGDKELNAEAGDLLVQFQEIAQNNLGYRRRGNDLFRTEALVFKDAMEGGWNRTIPFFDPKRDVKISRKPGIPVLNKEIEKLVGFGMPIQGSDRFGDLYIDYVIIVPQNKKAGSHKFNDEL</sequence>
<dbReference type="InterPro" id="IPR001305">
    <property type="entry name" value="HSP_DnaJ_Cys-rich_dom"/>
</dbReference>
<feature type="chain" id="PRO_5003508722" description="J domain-containing protein" evidence="12">
    <location>
        <begin position="27"/>
        <end position="393"/>
    </location>
</feature>
<dbReference type="SUPFAM" id="SSF57938">
    <property type="entry name" value="DnaJ/Hsp40 cysteine-rich domain"/>
    <property type="match status" value="1"/>
</dbReference>
<evidence type="ECO:0000256" key="6">
    <source>
        <dbReference type="ARBA" id="ARBA00022824"/>
    </source>
</evidence>
<dbReference type="PROSITE" id="PS50076">
    <property type="entry name" value="DNAJ_2"/>
    <property type="match status" value="1"/>
</dbReference>
<dbReference type="InterPro" id="IPR036869">
    <property type="entry name" value="J_dom_sf"/>
</dbReference>
<dbReference type="AlphaFoldDB" id="G8BVH1"/>
<dbReference type="SMART" id="SM00271">
    <property type="entry name" value="DnaJ"/>
    <property type="match status" value="1"/>
</dbReference>
<dbReference type="FunFam" id="2.10.230.10:FF:000002">
    <property type="entry name" value="Molecular chaperone DnaJ"/>
    <property type="match status" value="1"/>
</dbReference>
<evidence type="ECO:0000256" key="11">
    <source>
        <dbReference type="SAM" id="MobiDB-lite"/>
    </source>
</evidence>
<dbReference type="GO" id="GO:0015031">
    <property type="term" value="P:protein transport"/>
    <property type="evidence" value="ECO:0007669"/>
    <property type="project" value="UniProtKB-KW"/>
</dbReference>
<dbReference type="GO" id="GO:0030544">
    <property type="term" value="F:Hsp70 protein binding"/>
    <property type="evidence" value="ECO:0007669"/>
    <property type="project" value="InterPro"/>
</dbReference>
<dbReference type="InterPro" id="IPR008971">
    <property type="entry name" value="HSP40/DnaJ_pept-bd"/>
</dbReference>
<protein>
    <recommendedName>
        <fullName evidence="17">J domain-containing protein</fullName>
    </recommendedName>
</protein>
<accession>G8BVH1</accession>
<evidence type="ECO:0000256" key="7">
    <source>
        <dbReference type="ARBA" id="ARBA00022833"/>
    </source>
</evidence>
<dbReference type="Gene3D" id="2.60.260.20">
    <property type="entry name" value="Urease metallochaperone UreE, N-terminal domain"/>
    <property type="match status" value="2"/>
</dbReference>
<dbReference type="Gene3D" id="1.10.287.110">
    <property type="entry name" value="DnaJ domain"/>
    <property type="match status" value="1"/>
</dbReference>
<keyword evidence="3 10" id="KW-0479">Metal-binding</keyword>
<evidence type="ECO:0000256" key="9">
    <source>
        <dbReference type="ARBA" id="ARBA00023186"/>
    </source>
</evidence>
<dbReference type="Pfam" id="PF01556">
    <property type="entry name" value="DnaJ_C"/>
    <property type="match status" value="1"/>
</dbReference>
<evidence type="ECO:0000256" key="1">
    <source>
        <dbReference type="ARBA" id="ARBA00004240"/>
    </source>
</evidence>
<dbReference type="InterPro" id="IPR044713">
    <property type="entry name" value="DNJA1/2-like"/>
</dbReference>
<dbReference type="eggNOG" id="KOG0712">
    <property type="taxonomic scope" value="Eukaryota"/>
</dbReference>
<evidence type="ECO:0000256" key="4">
    <source>
        <dbReference type="ARBA" id="ARBA00022737"/>
    </source>
</evidence>
<dbReference type="InterPro" id="IPR036410">
    <property type="entry name" value="HSP_DnaJ_Cys-rich_dom_sf"/>
</dbReference>
<dbReference type="GO" id="GO:0034975">
    <property type="term" value="P:protein folding in endoplasmic reticulum"/>
    <property type="evidence" value="ECO:0007669"/>
    <property type="project" value="EnsemblFungi"/>
</dbReference>
<evidence type="ECO:0000259" key="14">
    <source>
        <dbReference type="PROSITE" id="PS51188"/>
    </source>
</evidence>
<keyword evidence="4" id="KW-0677">Repeat</keyword>
<dbReference type="PROSITE" id="PS51188">
    <property type="entry name" value="ZF_CR"/>
    <property type="match status" value="1"/>
</dbReference>
<dbReference type="SUPFAM" id="SSF46565">
    <property type="entry name" value="Chaperone J-domain"/>
    <property type="match status" value="1"/>
</dbReference>
<feature type="region of interest" description="Disordered" evidence="11">
    <location>
        <begin position="92"/>
        <end position="118"/>
    </location>
</feature>
<dbReference type="GeneID" id="11535685"/>
<evidence type="ECO:0000313" key="16">
    <source>
        <dbReference type="Proteomes" id="UP000005666"/>
    </source>
</evidence>
<keyword evidence="2" id="KW-0813">Transport</keyword>
<dbReference type="STRING" id="1071381.G8BVH1"/>
<dbReference type="Proteomes" id="UP000005666">
    <property type="component" value="Chromosome 7"/>
</dbReference>
<dbReference type="CDD" id="cd10747">
    <property type="entry name" value="DnaJ_C"/>
    <property type="match status" value="1"/>
</dbReference>
<dbReference type="InterPro" id="IPR018253">
    <property type="entry name" value="DnaJ_domain_CS"/>
</dbReference>
<comment type="subcellular location">
    <subcellularLocation>
        <location evidence="1">Endoplasmic reticulum</location>
    </subcellularLocation>
</comment>
<organism evidence="15 16">
    <name type="scientific">Tetrapisispora phaffii (strain ATCC 24235 / CBS 4417 / NBRC 1672 / NRRL Y-8282 / UCD 70-5)</name>
    <name type="common">Yeast</name>
    <name type="synonym">Fabospora phaffii</name>
    <dbReference type="NCBI Taxonomy" id="1071381"/>
    <lineage>
        <taxon>Eukaryota</taxon>
        <taxon>Fungi</taxon>
        <taxon>Dikarya</taxon>
        <taxon>Ascomycota</taxon>
        <taxon>Saccharomycotina</taxon>
        <taxon>Saccharomycetes</taxon>
        <taxon>Saccharomycetales</taxon>
        <taxon>Saccharomycetaceae</taxon>
        <taxon>Tetrapisispora</taxon>
    </lineage>
</organism>
<dbReference type="Pfam" id="PF00684">
    <property type="entry name" value="DnaJ_CXXCXGXG"/>
    <property type="match status" value="1"/>
</dbReference>
<keyword evidence="8" id="KW-0653">Protein transport</keyword>
<keyword evidence="7 10" id="KW-0862">Zinc</keyword>
<feature type="domain" description="J" evidence="13">
    <location>
        <begin position="29"/>
        <end position="94"/>
    </location>
</feature>
<feature type="signal peptide" evidence="12">
    <location>
        <begin position="1"/>
        <end position="26"/>
    </location>
</feature>
<dbReference type="SUPFAM" id="SSF49493">
    <property type="entry name" value="HSP40/DnaJ peptide-binding domain"/>
    <property type="match status" value="2"/>
</dbReference>
<evidence type="ECO:0000256" key="3">
    <source>
        <dbReference type="ARBA" id="ARBA00022723"/>
    </source>
</evidence>
<evidence type="ECO:0000256" key="10">
    <source>
        <dbReference type="PROSITE-ProRule" id="PRU00546"/>
    </source>
</evidence>
<evidence type="ECO:0000259" key="13">
    <source>
        <dbReference type="PROSITE" id="PS50076"/>
    </source>
</evidence>
<gene>
    <name evidence="15" type="primary">TPHA0G00630</name>
    <name evidence="15" type="ordered locus">TPHA_0G00630</name>
</gene>
<dbReference type="InterPro" id="IPR001623">
    <property type="entry name" value="DnaJ_domain"/>
</dbReference>